<sequence length="479" mass="51310">MRTRLVAALAVVWSVGLVRVASAPDPPGSTSAMVDGDGRVALVRLLRQGVHALDSGDPRVAAAAARQALALGQAGSGEPKPWKRVALELLVWSLHKILTPYQLAPWAPANATGVTPSGEAAQHLLHIAKNGGTSIAAAVQGESSCGGTVVVHDHHVRRSNLSTEAAVVAVVRDPIDRFLAAFRFFREGGLRGSYRRRSDALAAAEAVEMLQVVDQLVELTEAIGTAQDAAEALMLQSKLVWAFEGDAHRAAALALRAYAACTAAAAPDGQCQVEYVRAVNFTIQHPIHAFAGPGELVDGLQQGRRDAWRVLYCQENYHSHRQPACLGGEERSPDLMQVVFRPQAYWLDGAMEAEGALLLVPFPEIARHTGEPLRRLGIDCDAILPHLNGRTSNELLARRGTPVRGPSEEEELTPAQAQWLRNNLYAQDAALYDCLLQEGGSLGIGESNSLHDSNEEDPTAARAHSSLQCLAKARSTEVV</sequence>
<protein>
    <recommendedName>
        <fullName evidence="4">Protein-tyrosine sulfotransferase</fullName>
    </recommendedName>
</protein>
<proteinExistence type="predicted"/>
<reference evidence="3" key="1">
    <citation type="submission" date="2021-01" db="EMBL/GenBank/DDBJ databases">
        <authorList>
            <person name="Corre E."/>
            <person name="Pelletier E."/>
            <person name="Niang G."/>
            <person name="Scheremetjew M."/>
            <person name="Finn R."/>
            <person name="Kale V."/>
            <person name="Holt S."/>
            <person name="Cochrane G."/>
            <person name="Meng A."/>
            <person name="Brown T."/>
            <person name="Cohen L."/>
        </authorList>
    </citation>
    <scope>NUCLEOTIDE SEQUENCE</scope>
    <source>
        <strain evidence="3">CCMP1243</strain>
    </source>
</reference>
<dbReference type="AlphaFoldDB" id="A0A7S2SVD4"/>
<name>A0A7S2SVD4_9STRA</name>
<accession>A0A7S2SVD4</accession>
<evidence type="ECO:0000256" key="1">
    <source>
        <dbReference type="SAM" id="MobiDB-lite"/>
    </source>
</evidence>
<feature type="chain" id="PRO_5031360561" description="Protein-tyrosine sulfotransferase" evidence="2">
    <location>
        <begin position="24"/>
        <end position="479"/>
    </location>
</feature>
<gene>
    <name evidence="3" type="ORF">RMAR1173_LOCUS20182</name>
</gene>
<evidence type="ECO:0008006" key="4">
    <source>
        <dbReference type="Google" id="ProtNLM"/>
    </source>
</evidence>
<feature type="signal peptide" evidence="2">
    <location>
        <begin position="1"/>
        <end position="23"/>
    </location>
</feature>
<evidence type="ECO:0000313" key="3">
    <source>
        <dbReference type="EMBL" id="CAD9709190.1"/>
    </source>
</evidence>
<evidence type="ECO:0000256" key="2">
    <source>
        <dbReference type="SAM" id="SignalP"/>
    </source>
</evidence>
<keyword evidence="2" id="KW-0732">Signal</keyword>
<feature type="region of interest" description="Disordered" evidence="1">
    <location>
        <begin position="446"/>
        <end position="465"/>
    </location>
</feature>
<organism evidence="3">
    <name type="scientific">Rhizochromulina marina</name>
    <dbReference type="NCBI Taxonomy" id="1034831"/>
    <lineage>
        <taxon>Eukaryota</taxon>
        <taxon>Sar</taxon>
        <taxon>Stramenopiles</taxon>
        <taxon>Ochrophyta</taxon>
        <taxon>Dictyochophyceae</taxon>
        <taxon>Rhizochromulinales</taxon>
        <taxon>Rhizochromulina</taxon>
    </lineage>
</organism>
<dbReference type="EMBL" id="HBHJ01030496">
    <property type="protein sequence ID" value="CAD9709190.1"/>
    <property type="molecule type" value="Transcribed_RNA"/>
</dbReference>